<name>A0A8J3NRX6_9ACTN</name>
<dbReference type="SUPFAM" id="SSF53756">
    <property type="entry name" value="UDP-Glycosyltransferase/glycogen phosphorylase"/>
    <property type="match status" value="1"/>
</dbReference>
<keyword evidence="3" id="KW-1185">Reference proteome</keyword>
<dbReference type="Gene3D" id="3.40.50.2000">
    <property type="entry name" value="Glycogen Phosphorylase B"/>
    <property type="match status" value="1"/>
</dbReference>
<organism evidence="2 3">
    <name type="scientific">Catellatospora chokoriensis</name>
    <dbReference type="NCBI Taxonomy" id="310353"/>
    <lineage>
        <taxon>Bacteria</taxon>
        <taxon>Bacillati</taxon>
        <taxon>Actinomycetota</taxon>
        <taxon>Actinomycetes</taxon>
        <taxon>Micromonosporales</taxon>
        <taxon>Micromonosporaceae</taxon>
        <taxon>Catellatospora</taxon>
    </lineage>
</organism>
<dbReference type="RefSeq" id="WP_239120644.1">
    <property type="nucleotide sequence ID" value="NZ_BAAALB010000024.1"/>
</dbReference>
<evidence type="ECO:0000256" key="1">
    <source>
        <dbReference type="SAM" id="MobiDB-lite"/>
    </source>
</evidence>
<dbReference type="EMBL" id="BONG01000023">
    <property type="protein sequence ID" value="GIF90430.1"/>
    <property type="molecule type" value="Genomic_DNA"/>
</dbReference>
<feature type="region of interest" description="Disordered" evidence="1">
    <location>
        <begin position="1"/>
        <end position="20"/>
    </location>
</feature>
<feature type="compositionally biased region" description="Basic and acidic residues" evidence="1">
    <location>
        <begin position="1"/>
        <end position="11"/>
    </location>
</feature>
<evidence type="ECO:0000313" key="2">
    <source>
        <dbReference type="EMBL" id="GIF90430.1"/>
    </source>
</evidence>
<reference evidence="2 3" key="1">
    <citation type="submission" date="2021-01" db="EMBL/GenBank/DDBJ databases">
        <title>Whole genome shotgun sequence of Catellatospora chokoriensis NBRC 107358.</title>
        <authorList>
            <person name="Komaki H."/>
            <person name="Tamura T."/>
        </authorList>
    </citation>
    <scope>NUCLEOTIDE SEQUENCE [LARGE SCALE GENOMIC DNA]</scope>
    <source>
        <strain evidence="2 3">NBRC 107358</strain>
    </source>
</reference>
<dbReference type="AlphaFoldDB" id="A0A8J3NRX6"/>
<sequence length="344" mass="37504">MTEHIGEHPREGTLPTMPASTWQVPETCGWNDYVSEADQALAGAGWTVLRPGLCHDGPSPVAASRTAWTGVAPAIVHLHWPEKLAAALEPETALELLGELRRAGARIVQTLHNLTPHESQPALARFRAAVDAMTDGVHFFSAEHELLAREHRPGLPRSVLHLPHPRYSTPGPVVSIGCFGRLRPYKRTVEFASAVLAGKDELRLLVAGNPDDVDTHRRLSVIAESDHRLDYRPDFLSITDFRALLTTVEWVALPYRQLHSSGVLVEALQAGRRVLSVAPVGGTALYGAYPPDHWLALPAWDDQAALRAWRSAVGSSRVTLPSWPDAISAVIGFYEAVIAAPPRP</sequence>
<evidence type="ECO:0000313" key="3">
    <source>
        <dbReference type="Proteomes" id="UP000619293"/>
    </source>
</evidence>
<accession>A0A8J3NRX6</accession>
<comment type="caution">
    <text evidence="2">The sequence shown here is derived from an EMBL/GenBank/DDBJ whole genome shotgun (WGS) entry which is preliminary data.</text>
</comment>
<protein>
    <submittedName>
        <fullName evidence="2">Uncharacterized protein</fullName>
    </submittedName>
</protein>
<proteinExistence type="predicted"/>
<dbReference type="Proteomes" id="UP000619293">
    <property type="component" value="Unassembled WGS sequence"/>
</dbReference>
<gene>
    <name evidence="2" type="ORF">Cch02nite_38740</name>
</gene>